<keyword evidence="1" id="KW-1133">Transmembrane helix</keyword>
<reference evidence="3" key="1">
    <citation type="submission" date="2014-03" db="EMBL/GenBank/DDBJ databases">
        <authorList>
            <person name="Aksoy S."/>
            <person name="Warren W."/>
            <person name="Wilson R.K."/>
        </authorList>
    </citation>
    <scope>NUCLEOTIDE SEQUENCE [LARGE SCALE GENOMIC DNA]</scope>
    <source>
        <strain evidence="3">IAEA</strain>
    </source>
</reference>
<organism evidence="2 3">
    <name type="scientific">Glossina pallidipes</name>
    <name type="common">Tsetse fly</name>
    <dbReference type="NCBI Taxonomy" id="7398"/>
    <lineage>
        <taxon>Eukaryota</taxon>
        <taxon>Metazoa</taxon>
        <taxon>Ecdysozoa</taxon>
        <taxon>Arthropoda</taxon>
        <taxon>Hexapoda</taxon>
        <taxon>Insecta</taxon>
        <taxon>Pterygota</taxon>
        <taxon>Neoptera</taxon>
        <taxon>Endopterygota</taxon>
        <taxon>Diptera</taxon>
        <taxon>Brachycera</taxon>
        <taxon>Muscomorpha</taxon>
        <taxon>Hippoboscoidea</taxon>
        <taxon>Glossinidae</taxon>
        <taxon>Glossina</taxon>
    </lineage>
</organism>
<evidence type="ECO:0000256" key="1">
    <source>
        <dbReference type="SAM" id="Phobius"/>
    </source>
</evidence>
<dbReference type="AlphaFoldDB" id="A0A1B0ADF8"/>
<keyword evidence="1" id="KW-0812">Transmembrane</keyword>
<keyword evidence="3" id="KW-1185">Reference proteome</keyword>
<feature type="transmembrane region" description="Helical" evidence="1">
    <location>
        <begin position="53"/>
        <end position="71"/>
    </location>
</feature>
<evidence type="ECO:0000313" key="3">
    <source>
        <dbReference type="Proteomes" id="UP000092445"/>
    </source>
</evidence>
<reference evidence="2" key="2">
    <citation type="submission" date="2020-05" db="UniProtKB">
        <authorList>
            <consortium name="EnsemblMetazoa"/>
        </authorList>
    </citation>
    <scope>IDENTIFICATION</scope>
    <source>
        <strain evidence="2">IAEA</strain>
    </source>
</reference>
<dbReference type="EnsemblMetazoa" id="GPAI042096-RA">
    <property type="protein sequence ID" value="GPAI042096-PA"/>
    <property type="gene ID" value="GPAI042096"/>
</dbReference>
<dbReference type="VEuPathDB" id="VectorBase:GPAI042096"/>
<keyword evidence="1" id="KW-0472">Membrane</keyword>
<accession>A0A1B0ADF8</accession>
<dbReference type="Proteomes" id="UP000092445">
    <property type="component" value="Unassembled WGS sequence"/>
</dbReference>
<proteinExistence type="predicted"/>
<evidence type="ECO:0000313" key="2">
    <source>
        <dbReference type="EnsemblMetazoa" id="GPAI042096-PA"/>
    </source>
</evidence>
<sequence>MSPLYNVKRKVSFADLFDKQLNNPAASNFSCVPCGPVQFDVSSASGIFLPTTIMHYIQVTAVIISSSIIYNEKSTHRSAMKTLKLQVDQLDDRLTANHNQNH</sequence>
<name>A0A1B0ADF8_GLOPL</name>
<protein>
    <submittedName>
        <fullName evidence="2">Uncharacterized protein</fullName>
    </submittedName>
</protein>